<evidence type="ECO:0000313" key="3">
    <source>
        <dbReference type="Proteomes" id="UP000030206"/>
    </source>
</evidence>
<evidence type="ECO:0000259" key="1">
    <source>
        <dbReference type="Pfam" id="PF20274"/>
    </source>
</evidence>
<accession>A0A0A0RP18</accession>
<dbReference type="RefSeq" id="YP_009151181.1">
    <property type="nucleotide sequence ID" value="NC_027366.1"/>
</dbReference>
<dbReference type="Proteomes" id="UP000030206">
    <property type="component" value="Segment"/>
</dbReference>
<sequence length="124" mass="14417">MINLYVDDLRDIPEGFVGARSYLEAIDYLKRYPIDVLSLDHDLGEDLGEILPTGDDLVLWLIEYGATRSPLIINKIYLHTDNPVGRDRMYKGLIRAQQLGYIHRRTKIYHYSITRNKYSENGSE</sequence>
<keyword evidence="3" id="KW-1185">Reference proteome</keyword>
<dbReference type="InterPro" id="IPR046909">
    <property type="entry name" value="cREC_REC"/>
</dbReference>
<dbReference type="GeneID" id="24607127"/>
<organism evidence="2 3">
    <name type="scientific">Bacillus phage Mater</name>
    <dbReference type="NCBI Taxonomy" id="1540090"/>
    <lineage>
        <taxon>Viruses</taxon>
        <taxon>Duplodnaviria</taxon>
        <taxon>Heunggongvirae</taxon>
        <taxon>Uroviricota</taxon>
        <taxon>Caudoviricetes</taxon>
        <taxon>Herelleviridae</taxon>
        <taxon>Bastillevirinae</taxon>
        <taxon>Matervirus</taxon>
        <taxon>Matervirus mater</taxon>
    </lineage>
</organism>
<dbReference type="OrthoDB" id="18552at10239"/>
<name>A0A0A0RP18_9CAUD</name>
<reference evidence="2 3" key="1">
    <citation type="submission" date="2014-07" db="EMBL/GenBank/DDBJ databases">
        <title>Complete Genome of Bacillus megaterium Myophage Mater.</title>
        <authorList>
            <person name="Lancaster J.C."/>
            <person name="Hodde M.K."/>
            <person name="Hernandez A.C."/>
            <person name="Everett G.F.K."/>
        </authorList>
    </citation>
    <scope>NUCLEOTIDE SEQUENCE [LARGE SCALE GENOMIC DNA]</scope>
</reference>
<evidence type="ECO:0000313" key="2">
    <source>
        <dbReference type="EMBL" id="AIW03379.1"/>
    </source>
</evidence>
<gene>
    <name evidence="2" type="ORF">CPT_Mater222</name>
</gene>
<proteinExistence type="predicted"/>
<dbReference type="KEGG" id="vg:24607127"/>
<feature type="domain" description="Cyclic-phosphate processing Receiver" evidence="1">
    <location>
        <begin position="2"/>
        <end position="93"/>
    </location>
</feature>
<dbReference type="Pfam" id="PF20274">
    <property type="entry name" value="cREC_REC"/>
    <property type="match status" value="1"/>
</dbReference>
<protein>
    <recommendedName>
        <fullName evidence="1">Cyclic-phosphate processing Receiver domain-containing protein</fullName>
    </recommendedName>
</protein>
<dbReference type="EMBL" id="KM236245">
    <property type="protein sequence ID" value="AIW03379.1"/>
    <property type="molecule type" value="Genomic_DNA"/>
</dbReference>